<reference evidence="3 4" key="1">
    <citation type="submission" date="2019-04" db="EMBL/GenBank/DDBJ databases">
        <title>Friends and foes A comparative genomics study of 23 Aspergillus species from section Flavi.</title>
        <authorList>
            <consortium name="DOE Joint Genome Institute"/>
            <person name="Kjaerbolling I."/>
            <person name="Vesth T."/>
            <person name="Frisvad J.C."/>
            <person name="Nybo J.L."/>
            <person name="Theobald S."/>
            <person name="Kildgaard S."/>
            <person name="Isbrandt T."/>
            <person name="Kuo A."/>
            <person name="Sato A."/>
            <person name="Lyhne E.K."/>
            <person name="Kogle M.E."/>
            <person name="Wiebenga A."/>
            <person name="Kun R.S."/>
            <person name="Lubbers R.J."/>
            <person name="Makela M.R."/>
            <person name="Barry K."/>
            <person name="Chovatia M."/>
            <person name="Clum A."/>
            <person name="Daum C."/>
            <person name="Haridas S."/>
            <person name="He G."/>
            <person name="LaButti K."/>
            <person name="Lipzen A."/>
            <person name="Mondo S."/>
            <person name="Riley R."/>
            <person name="Salamov A."/>
            <person name="Simmons B.A."/>
            <person name="Magnuson J.K."/>
            <person name="Henrissat B."/>
            <person name="Mortensen U.H."/>
            <person name="Larsen T.O."/>
            <person name="Devries R.P."/>
            <person name="Grigoriev I.V."/>
            <person name="Machida M."/>
            <person name="Baker S.E."/>
            <person name="Andersen M.R."/>
        </authorList>
    </citation>
    <scope>NUCLEOTIDE SEQUENCE [LARGE SCALE GENOMIC DNA]</scope>
    <source>
        <strain evidence="3 4">CBS 117626</strain>
    </source>
</reference>
<dbReference type="PROSITE" id="PS50888">
    <property type="entry name" value="BHLH"/>
    <property type="match status" value="1"/>
</dbReference>
<evidence type="ECO:0000259" key="2">
    <source>
        <dbReference type="PROSITE" id="PS50888"/>
    </source>
</evidence>
<name>A0A5N6V3U0_ASPTM</name>
<protein>
    <recommendedName>
        <fullName evidence="2">BHLH domain-containing protein</fullName>
    </recommendedName>
</protein>
<dbReference type="OrthoDB" id="4289261at2759"/>
<sequence>MPQSSSSRAPNAAPQHPPSNPSQKYIELRPKDGGLLIKIPNSHSDLKRRKHAISQKNQRDRLKIAFDQMAHVLSASGVDNGRKRGLCTKVELIETAVEYIQHLQTELSEHRNDKLSEG</sequence>
<evidence type="ECO:0000313" key="3">
    <source>
        <dbReference type="EMBL" id="KAE8164661.1"/>
    </source>
</evidence>
<dbReference type="Proteomes" id="UP000326950">
    <property type="component" value="Unassembled WGS sequence"/>
</dbReference>
<dbReference type="InterPro" id="IPR036638">
    <property type="entry name" value="HLH_DNA-bd_sf"/>
</dbReference>
<feature type="region of interest" description="Disordered" evidence="1">
    <location>
        <begin position="1"/>
        <end position="26"/>
    </location>
</feature>
<feature type="domain" description="BHLH" evidence="2">
    <location>
        <begin position="46"/>
        <end position="103"/>
    </location>
</feature>
<dbReference type="EMBL" id="ML738606">
    <property type="protein sequence ID" value="KAE8164661.1"/>
    <property type="molecule type" value="Genomic_DNA"/>
</dbReference>
<organism evidence="3 4">
    <name type="scientific">Aspergillus tamarii</name>
    <dbReference type="NCBI Taxonomy" id="41984"/>
    <lineage>
        <taxon>Eukaryota</taxon>
        <taxon>Fungi</taxon>
        <taxon>Dikarya</taxon>
        <taxon>Ascomycota</taxon>
        <taxon>Pezizomycotina</taxon>
        <taxon>Eurotiomycetes</taxon>
        <taxon>Eurotiomycetidae</taxon>
        <taxon>Eurotiales</taxon>
        <taxon>Aspergillaceae</taxon>
        <taxon>Aspergillus</taxon>
        <taxon>Aspergillus subgen. Circumdati</taxon>
    </lineage>
</organism>
<keyword evidence="4" id="KW-1185">Reference proteome</keyword>
<accession>A0A5N6V3U0</accession>
<evidence type="ECO:0000313" key="4">
    <source>
        <dbReference type="Proteomes" id="UP000326950"/>
    </source>
</evidence>
<proteinExistence type="predicted"/>
<gene>
    <name evidence="3" type="ORF">BDV40DRAFT_298226</name>
</gene>
<dbReference type="Pfam" id="PF00010">
    <property type="entry name" value="HLH"/>
    <property type="match status" value="1"/>
</dbReference>
<dbReference type="SUPFAM" id="SSF47459">
    <property type="entry name" value="HLH, helix-loop-helix DNA-binding domain"/>
    <property type="match status" value="1"/>
</dbReference>
<evidence type="ECO:0000256" key="1">
    <source>
        <dbReference type="SAM" id="MobiDB-lite"/>
    </source>
</evidence>
<dbReference type="AlphaFoldDB" id="A0A5N6V3U0"/>
<dbReference type="Gene3D" id="4.10.280.10">
    <property type="entry name" value="Helix-loop-helix DNA-binding domain"/>
    <property type="match status" value="1"/>
</dbReference>
<dbReference type="GO" id="GO:0046983">
    <property type="term" value="F:protein dimerization activity"/>
    <property type="evidence" value="ECO:0007669"/>
    <property type="project" value="InterPro"/>
</dbReference>
<dbReference type="InterPro" id="IPR011598">
    <property type="entry name" value="bHLH_dom"/>
</dbReference>